<comment type="caution">
    <text evidence="4">The sequence shown here is derived from an EMBL/GenBank/DDBJ whole genome shotgun (WGS) entry which is preliminary data.</text>
</comment>
<reference evidence="4 5" key="1">
    <citation type="submission" date="2019-01" db="EMBL/GenBank/DDBJ databases">
        <authorList>
            <person name="Chen W.-M."/>
        </authorList>
    </citation>
    <scope>NUCLEOTIDE SEQUENCE [LARGE SCALE GENOMIC DNA]</scope>
    <source>
        <strain evidence="4 5">KYPC3</strain>
    </source>
</reference>
<evidence type="ECO:0000256" key="2">
    <source>
        <dbReference type="SAM" id="SignalP"/>
    </source>
</evidence>
<sequence length="294" mass="32016">MAIAILLVAGLLTAEPLAAEPVTPAAAETAAPKRLVVLAPNLVELIFSLGGGAQIIATTDHADYPAAARSIPRVGNYAAIQLEKVVALQPDLVLVWDTGTPAADIKKMQQLGLKVLHFQTSKLEDIANQLQQLGDLVQQPAKAQQLSAAFLQQLNVLKSQYQTQAPVRVFYELWDNPLSTISRDAWPQQHLNVCGATNIFEKASAAYPQVGLEQVIAANPALIIQPISENEPRTLVSWQRWPELQATKYKQIIQPDSDLLHRATLRTLDGVATLCREIAKSRQFYAQVPAASGR</sequence>
<feature type="signal peptide" evidence="2">
    <location>
        <begin position="1"/>
        <end position="19"/>
    </location>
</feature>
<dbReference type="Gene3D" id="3.40.50.1980">
    <property type="entry name" value="Nitrogenase molybdenum iron protein domain"/>
    <property type="match status" value="2"/>
</dbReference>
<dbReference type="PANTHER" id="PTHR30535">
    <property type="entry name" value="VITAMIN B12-BINDING PROTEIN"/>
    <property type="match status" value="1"/>
</dbReference>
<dbReference type="InterPro" id="IPR002491">
    <property type="entry name" value="ABC_transptr_periplasmic_BD"/>
</dbReference>
<name>A0A437QRV4_9GAMM</name>
<keyword evidence="1 2" id="KW-0732">Signal</keyword>
<dbReference type="AlphaFoldDB" id="A0A437QRV4"/>
<dbReference type="PROSITE" id="PS50983">
    <property type="entry name" value="FE_B12_PBP"/>
    <property type="match status" value="1"/>
</dbReference>
<dbReference type="GO" id="GO:0071281">
    <property type="term" value="P:cellular response to iron ion"/>
    <property type="evidence" value="ECO:0007669"/>
    <property type="project" value="TreeGrafter"/>
</dbReference>
<feature type="domain" description="Fe/B12 periplasmic-binding" evidence="3">
    <location>
        <begin position="34"/>
        <end position="282"/>
    </location>
</feature>
<accession>A0A437QRV4</accession>
<protein>
    <submittedName>
        <fullName evidence="4">Cobalamin-binding protein</fullName>
    </submittedName>
</protein>
<dbReference type="PANTHER" id="PTHR30535:SF34">
    <property type="entry name" value="MOLYBDATE-BINDING PROTEIN MOLA"/>
    <property type="match status" value="1"/>
</dbReference>
<gene>
    <name evidence="4" type="ORF">EOE67_11530</name>
</gene>
<evidence type="ECO:0000259" key="3">
    <source>
        <dbReference type="PROSITE" id="PS50983"/>
    </source>
</evidence>
<dbReference type="CDD" id="cd01144">
    <property type="entry name" value="BtuF"/>
    <property type="match status" value="1"/>
</dbReference>
<organism evidence="4 5">
    <name type="scientific">Rheinheimera riviphila</name>
    <dbReference type="NCBI Taxonomy" id="1834037"/>
    <lineage>
        <taxon>Bacteria</taxon>
        <taxon>Pseudomonadati</taxon>
        <taxon>Pseudomonadota</taxon>
        <taxon>Gammaproteobacteria</taxon>
        <taxon>Chromatiales</taxon>
        <taxon>Chromatiaceae</taxon>
        <taxon>Rheinheimera</taxon>
    </lineage>
</organism>
<keyword evidence="5" id="KW-1185">Reference proteome</keyword>
<feature type="chain" id="PRO_5019099736" evidence="2">
    <location>
        <begin position="20"/>
        <end position="294"/>
    </location>
</feature>
<dbReference type="Proteomes" id="UP000283077">
    <property type="component" value="Unassembled WGS sequence"/>
</dbReference>
<dbReference type="Pfam" id="PF01497">
    <property type="entry name" value="Peripla_BP_2"/>
    <property type="match status" value="1"/>
</dbReference>
<dbReference type="InterPro" id="IPR054828">
    <property type="entry name" value="Vit_B12_bind_prot"/>
</dbReference>
<evidence type="ECO:0000313" key="5">
    <source>
        <dbReference type="Proteomes" id="UP000283077"/>
    </source>
</evidence>
<dbReference type="SUPFAM" id="SSF53807">
    <property type="entry name" value="Helical backbone' metal receptor"/>
    <property type="match status" value="1"/>
</dbReference>
<dbReference type="InterPro" id="IPR050902">
    <property type="entry name" value="ABC_Transporter_SBP"/>
</dbReference>
<dbReference type="OrthoDB" id="6495095at2"/>
<dbReference type="EMBL" id="SACS01000011">
    <property type="protein sequence ID" value="RVU37217.1"/>
    <property type="molecule type" value="Genomic_DNA"/>
</dbReference>
<proteinExistence type="predicted"/>
<evidence type="ECO:0000313" key="4">
    <source>
        <dbReference type="EMBL" id="RVU37217.1"/>
    </source>
</evidence>
<dbReference type="NCBIfam" id="NF038402">
    <property type="entry name" value="TroA_like"/>
    <property type="match status" value="1"/>
</dbReference>
<evidence type="ECO:0000256" key="1">
    <source>
        <dbReference type="ARBA" id="ARBA00022729"/>
    </source>
</evidence>
<dbReference type="RefSeq" id="WP_127699229.1">
    <property type="nucleotide sequence ID" value="NZ_SACS01000011.1"/>
</dbReference>